<accession>A0A6A4W4Y8</accession>
<comment type="similarity">
    <text evidence="2 10">Belongs to the G-protein coupled receptor 1 family.</text>
</comment>
<feature type="compositionally biased region" description="Polar residues" evidence="11">
    <location>
        <begin position="656"/>
        <end position="665"/>
    </location>
</feature>
<dbReference type="PANTHER" id="PTHR24247">
    <property type="entry name" value="5-HYDROXYTRYPTAMINE RECEPTOR"/>
    <property type="match status" value="1"/>
</dbReference>
<feature type="transmembrane region" description="Helical" evidence="12">
    <location>
        <begin position="139"/>
        <end position="165"/>
    </location>
</feature>
<feature type="region of interest" description="Disordered" evidence="11">
    <location>
        <begin position="357"/>
        <end position="443"/>
    </location>
</feature>
<feature type="transmembrane region" description="Helical" evidence="12">
    <location>
        <begin position="701"/>
        <end position="719"/>
    </location>
</feature>
<evidence type="ECO:0000256" key="11">
    <source>
        <dbReference type="SAM" id="MobiDB-lite"/>
    </source>
</evidence>
<keyword evidence="4 10" id="KW-0812">Transmembrane</keyword>
<dbReference type="GO" id="GO:0007197">
    <property type="term" value="P:adenylate cyclase-inhibiting G protein-coupled acetylcholine receptor signaling pathway"/>
    <property type="evidence" value="ECO:0007669"/>
    <property type="project" value="TreeGrafter"/>
</dbReference>
<dbReference type="PANTHER" id="PTHR24247:SF191">
    <property type="entry name" value="MUSCARINIC ACETYLCHOLINE RECEPTOR, B-TYPE, ISOFORM A"/>
    <property type="match status" value="1"/>
</dbReference>
<feature type="transmembrane region" description="Helical" evidence="12">
    <location>
        <begin position="259"/>
        <end position="284"/>
    </location>
</feature>
<evidence type="ECO:0000256" key="2">
    <source>
        <dbReference type="ARBA" id="ARBA00010663"/>
    </source>
</evidence>
<organism evidence="14 15">
    <name type="scientific">Amphibalanus amphitrite</name>
    <name type="common">Striped barnacle</name>
    <name type="synonym">Balanus amphitrite</name>
    <dbReference type="NCBI Taxonomy" id="1232801"/>
    <lineage>
        <taxon>Eukaryota</taxon>
        <taxon>Metazoa</taxon>
        <taxon>Ecdysozoa</taxon>
        <taxon>Arthropoda</taxon>
        <taxon>Crustacea</taxon>
        <taxon>Multicrustacea</taxon>
        <taxon>Cirripedia</taxon>
        <taxon>Thoracica</taxon>
        <taxon>Thoracicalcarea</taxon>
        <taxon>Balanomorpha</taxon>
        <taxon>Balanoidea</taxon>
        <taxon>Balanidae</taxon>
        <taxon>Amphibalaninae</taxon>
        <taxon>Amphibalanus</taxon>
    </lineage>
</organism>
<dbReference type="Proteomes" id="UP000440578">
    <property type="component" value="Unassembled WGS sequence"/>
</dbReference>
<keyword evidence="8 10" id="KW-0675">Receptor</keyword>
<dbReference type="GO" id="GO:0004993">
    <property type="term" value="F:G protein-coupled serotonin receptor activity"/>
    <property type="evidence" value="ECO:0007669"/>
    <property type="project" value="TreeGrafter"/>
</dbReference>
<protein>
    <submittedName>
        <fullName evidence="14">Muscarinic acetylcholine receptor gar-2</fullName>
    </submittedName>
</protein>
<dbReference type="FunFam" id="1.20.1070.10:FF:000221">
    <property type="entry name" value="Muscarinic acetylcholine receptor gar-2"/>
    <property type="match status" value="1"/>
</dbReference>
<feature type="compositionally biased region" description="Low complexity" evidence="11">
    <location>
        <begin position="363"/>
        <end position="378"/>
    </location>
</feature>
<feature type="compositionally biased region" description="Basic and acidic residues" evidence="11">
    <location>
        <begin position="644"/>
        <end position="655"/>
    </location>
</feature>
<dbReference type="InterPro" id="IPR000276">
    <property type="entry name" value="GPCR_Rhodpsn"/>
</dbReference>
<keyword evidence="15" id="KW-1185">Reference proteome</keyword>
<feature type="region of interest" description="Disordered" evidence="11">
    <location>
        <begin position="559"/>
        <end position="672"/>
    </location>
</feature>
<comment type="caution">
    <text evidence="14">The sequence shown here is derived from an EMBL/GenBank/DDBJ whole genome shotgun (WGS) entry which is preliminary data.</text>
</comment>
<evidence type="ECO:0000256" key="6">
    <source>
        <dbReference type="ARBA" id="ARBA00023040"/>
    </source>
</evidence>
<dbReference type="InterPro" id="IPR000995">
    <property type="entry name" value="Musac_Ach_rcpt"/>
</dbReference>
<dbReference type="GO" id="GO:0045202">
    <property type="term" value="C:synapse"/>
    <property type="evidence" value="ECO:0007669"/>
    <property type="project" value="TreeGrafter"/>
</dbReference>
<evidence type="ECO:0000256" key="4">
    <source>
        <dbReference type="ARBA" id="ARBA00022692"/>
    </source>
</evidence>
<evidence type="ECO:0000313" key="15">
    <source>
        <dbReference type="Proteomes" id="UP000440578"/>
    </source>
</evidence>
<feature type="transmembrane region" description="Helical" evidence="12">
    <location>
        <begin position="739"/>
        <end position="759"/>
    </location>
</feature>
<dbReference type="EMBL" id="VIIS01001525">
    <property type="protein sequence ID" value="KAF0296941.1"/>
    <property type="molecule type" value="Genomic_DNA"/>
</dbReference>
<dbReference type="AlphaFoldDB" id="A0A6A4W4Y8"/>
<dbReference type="PROSITE" id="PS00237">
    <property type="entry name" value="G_PROTEIN_RECEP_F1_1"/>
    <property type="match status" value="1"/>
</dbReference>
<keyword evidence="9 10" id="KW-0807">Transducer</keyword>
<keyword evidence="6 10" id="KW-0297">G-protein coupled receptor</keyword>
<name>A0A6A4W4Y8_AMPAM</name>
<evidence type="ECO:0000256" key="8">
    <source>
        <dbReference type="ARBA" id="ARBA00023170"/>
    </source>
</evidence>
<evidence type="ECO:0000259" key="13">
    <source>
        <dbReference type="PROSITE" id="PS50262"/>
    </source>
</evidence>
<keyword evidence="3" id="KW-1003">Cell membrane</keyword>
<feature type="compositionally biased region" description="Pro residues" evidence="11">
    <location>
        <begin position="432"/>
        <end position="443"/>
    </location>
</feature>
<keyword evidence="5 12" id="KW-1133">Transmembrane helix</keyword>
<evidence type="ECO:0000256" key="5">
    <source>
        <dbReference type="ARBA" id="ARBA00022989"/>
    </source>
</evidence>
<evidence type="ECO:0000313" key="14">
    <source>
        <dbReference type="EMBL" id="KAF0296941.1"/>
    </source>
</evidence>
<evidence type="ECO:0000256" key="12">
    <source>
        <dbReference type="SAM" id="Phobius"/>
    </source>
</evidence>
<proteinExistence type="inferred from homology"/>
<evidence type="ECO:0000256" key="1">
    <source>
        <dbReference type="ARBA" id="ARBA00004651"/>
    </source>
</evidence>
<evidence type="ECO:0000256" key="3">
    <source>
        <dbReference type="ARBA" id="ARBA00022475"/>
    </source>
</evidence>
<dbReference type="GO" id="GO:0007187">
    <property type="term" value="P:G protein-coupled receptor signaling pathway, coupled to cyclic nucleotide second messenger"/>
    <property type="evidence" value="ECO:0007669"/>
    <property type="project" value="TreeGrafter"/>
</dbReference>
<feature type="transmembrane region" description="Helical" evidence="12">
    <location>
        <begin position="177"/>
        <end position="203"/>
    </location>
</feature>
<dbReference type="PRINTS" id="PR00237">
    <property type="entry name" value="GPCRRHODOPSN"/>
</dbReference>
<dbReference type="GO" id="GO:0005886">
    <property type="term" value="C:plasma membrane"/>
    <property type="evidence" value="ECO:0007669"/>
    <property type="project" value="UniProtKB-SubCell"/>
</dbReference>
<dbReference type="PROSITE" id="PS50262">
    <property type="entry name" value="G_PROTEIN_RECEP_F1_2"/>
    <property type="match status" value="1"/>
</dbReference>
<dbReference type="SMART" id="SM01381">
    <property type="entry name" value="7TM_GPCR_Srsx"/>
    <property type="match status" value="1"/>
</dbReference>
<dbReference type="Pfam" id="PF00001">
    <property type="entry name" value="7tm_1"/>
    <property type="match status" value="2"/>
</dbReference>
<keyword evidence="7 12" id="KW-0472">Membrane</keyword>
<dbReference type="Gene3D" id="1.20.1070.10">
    <property type="entry name" value="Rhodopsin 7-helix transmembrane proteins"/>
    <property type="match status" value="2"/>
</dbReference>
<dbReference type="InterPro" id="IPR017452">
    <property type="entry name" value="GPCR_Rhodpsn_7TM"/>
</dbReference>
<dbReference type="OrthoDB" id="10071887at2759"/>
<dbReference type="GO" id="GO:0030425">
    <property type="term" value="C:dendrite"/>
    <property type="evidence" value="ECO:0007669"/>
    <property type="project" value="TreeGrafter"/>
</dbReference>
<reference evidence="14 15" key="1">
    <citation type="submission" date="2019-07" db="EMBL/GenBank/DDBJ databases">
        <title>Draft genome assembly of a fouling barnacle, Amphibalanus amphitrite (Darwin, 1854): The first reference genome for Thecostraca.</title>
        <authorList>
            <person name="Kim W."/>
        </authorList>
    </citation>
    <scope>NUCLEOTIDE SEQUENCE [LARGE SCALE GENOMIC DNA]</scope>
    <source>
        <strain evidence="14">SNU_AA5</strain>
        <tissue evidence="14">Soma without cirri and trophi</tissue>
    </source>
</reference>
<feature type="domain" description="G-protein coupled receptors family 1 profile" evidence="13">
    <location>
        <begin position="157"/>
        <end position="756"/>
    </location>
</feature>
<dbReference type="PRINTS" id="PR00243">
    <property type="entry name" value="MUSCARINICR"/>
</dbReference>
<sequence length="778" mass="85227">MPVGCEVSLGHRNVTRDVPASVTLAQPQPGGRGSSMGHGMNEYDYMCDDVREHGLGRRELLEERRRLGLNGSVPLRELFPISNDTGLVKLLNSTASYDDYDYSEQCEWNDTAGCNMTNITGAGELADGDDYNLVFPLPFAIFIIICMIIMILLTVGGNLLVLLAFICERTIRQPSNYFLASLAVTDLFIGCVSMPFFTVYVLRGSWHMGPILCDLWLSVDYTVCLVSQYTVLLITIDRFCSVKVKIAAKYRNWRTKSKVIWMVVVTWLIPALLFFISIFGWEHFIGYRDLLEGECMVQFLKDPVFNTALIVFYFYITLVVLLVLYAGIYQTAYEMQKKAAAKQRLIKKAMGGAAGAATGAGSGAASRSTTATNAAKTGSGKKDGKKNGKGAAAEETSFSKMNDDRSSSYDSDEATSDQKSSKKGAAASVPKLEPPPARAPLPLIPEREEVADRVRTGGFLPELDVICEGHSLEAIDPPDMFADGQPLRPDHLLLKRPAEDRRLVFTGGGPGGLHLQYEVHVDLDASQLRYMDESSLLLSPSSETPPSSFWYPGALSSPVSPTKTFEPGVPSPPPNAIITPSQTPVPPDPDERCRVASTADPRLPYATSTPVELSPPLDGGLTETGAQTYVHARPGGQSPTPAKAAEEKIERDERASSSQPGTAAGTSEEKRSLVKAIGRRLRKKVKEKRHVSKSENRANKALKTISIIMGAFVACWTPYHIFSVIASFCPNCINGHVYMLAYFLCYANSPINPICYAMANQQFKKTFMRLLKGDFHVT</sequence>
<dbReference type="GO" id="GO:0016907">
    <property type="term" value="F:G protein-coupled acetylcholine receptor activity"/>
    <property type="evidence" value="ECO:0007669"/>
    <property type="project" value="InterPro"/>
</dbReference>
<dbReference type="SUPFAM" id="SSF81321">
    <property type="entry name" value="Family A G protein-coupled receptor-like"/>
    <property type="match status" value="2"/>
</dbReference>
<feature type="transmembrane region" description="Helical" evidence="12">
    <location>
        <begin position="215"/>
        <end position="236"/>
    </location>
</feature>
<evidence type="ECO:0000256" key="9">
    <source>
        <dbReference type="ARBA" id="ARBA00023224"/>
    </source>
</evidence>
<gene>
    <name evidence="14" type="primary">gar-2_1</name>
    <name evidence="14" type="ORF">FJT64_005681</name>
</gene>
<evidence type="ECO:0000256" key="10">
    <source>
        <dbReference type="RuleBase" id="RU000688"/>
    </source>
</evidence>
<feature type="transmembrane region" description="Helical" evidence="12">
    <location>
        <begin position="304"/>
        <end position="328"/>
    </location>
</feature>
<comment type="subcellular location">
    <subcellularLocation>
        <location evidence="1">Cell membrane</location>
        <topology evidence="1">Multi-pass membrane protein</topology>
    </subcellularLocation>
</comment>
<evidence type="ECO:0000256" key="7">
    <source>
        <dbReference type="ARBA" id="ARBA00023136"/>
    </source>
</evidence>